<protein>
    <submittedName>
        <fullName evidence="3">Predicted ATP-dependent carboligase, ATP-grasp superfamily</fullName>
    </submittedName>
</protein>
<reference evidence="4" key="1">
    <citation type="submission" date="2017-04" db="EMBL/GenBank/DDBJ databases">
        <authorList>
            <person name="Varghese N."/>
            <person name="Submissions S."/>
        </authorList>
    </citation>
    <scope>NUCLEOTIDE SEQUENCE [LARGE SCALE GENOMIC DNA]</scope>
    <source>
        <strain evidence="4">Ballard 720</strain>
    </source>
</reference>
<keyword evidence="1" id="KW-0067">ATP-binding</keyword>
<keyword evidence="1" id="KW-0547">Nucleotide-binding</keyword>
<dbReference type="InterPro" id="IPR003806">
    <property type="entry name" value="ATP-grasp_PylC-type"/>
</dbReference>
<dbReference type="OrthoDB" id="5572734at2"/>
<organism evidence="3 4">
    <name type="scientific">Trinickia caryophylli</name>
    <name type="common">Paraburkholderia caryophylli</name>
    <dbReference type="NCBI Taxonomy" id="28094"/>
    <lineage>
        <taxon>Bacteria</taxon>
        <taxon>Pseudomonadati</taxon>
        <taxon>Pseudomonadota</taxon>
        <taxon>Betaproteobacteria</taxon>
        <taxon>Burkholderiales</taxon>
        <taxon>Burkholderiaceae</taxon>
        <taxon>Trinickia</taxon>
    </lineage>
</organism>
<keyword evidence="4" id="KW-1185">Reference proteome</keyword>
<dbReference type="InterPro" id="IPR011761">
    <property type="entry name" value="ATP-grasp"/>
</dbReference>
<gene>
    <name evidence="3" type="ORF">SAMN06295900_104390</name>
</gene>
<evidence type="ECO:0000313" key="3">
    <source>
        <dbReference type="EMBL" id="SMF26254.1"/>
    </source>
</evidence>
<dbReference type="Gene3D" id="3.30.470.20">
    <property type="entry name" value="ATP-grasp fold, B domain"/>
    <property type="match status" value="1"/>
</dbReference>
<dbReference type="GeneID" id="95551624"/>
<dbReference type="InterPro" id="IPR016677">
    <property type="entry name" value="UCP016817_carboligase"/>
</dbReference>
<evidence type="ECO:0000259" key="2">
    <source>
        <dbReference type="PROSITE" id="PS50975"/>
    </source>
</evidence>
<feature type="domain" description="ATP-grasp" evidence="2">
    <location>
        <begin position="228"/>
        <end position="297"/>
    </location>
</feature>
<dbReference type="SUPFAM" id="SSF56059">
    <property type="entry name" value="Glutathione synthetase ATP-binding domain-like"/>
    <property type="match status" value="1"/>
</dbReference>
<dbReference type="GO" id="GO:0016874">
    <property type="term" value="F:ligase activity"/>
    <property type="evidence" value="ECO:0007669"/>
    <property type="project" value="UniProtKB-KW"/>
</dbReference>
<dbReference type="PIRSF" id="PIRSF016817">
    <property type="entry name" value="UCP016817_carboligase"/>
    <property type="match status" value="1"/>
</dbReference>
<accession>A0A1X7E2L1</accession>
<dbReference type="Pfam" id="PF02655">
    <property type="entry name" value="ATP-grasp_3"/>
    <property type="match status" value="1"/>
</dbReference>
<evidence type="ECO:0000256" key="1">
    <source>
        <dbReference type="PROSITE-ProRule" id="PRU00409"/>
    </source>
</evidence>
<dbReference type="GO" id="GO:0005524">
    <property type="term" value="F:ATP binding"/>
    <property type="evidence" value="ECO:0007669"/>
    <property type="project" value="UniProtKB-UniRule"/>
</dbReference>
<dbReference type="EMBL" id="FXAH01000004">
    <property type="protein sequence ID" value="SMF26254.1"/>
    <property type="molecule type" value="Genomic_DNA"/>
</dbReference>
<dbReference type="Proteomes" id="UP000192911">
    <property type="component" value="Unassembled WGS sequence"/>
</dbReference>
<keyword evidence="3" id="KW-0436">Ligase</keyword>
<dbReference type="PROSITE" id="PS50975">
    <property type="entry name" value="ATP_GRASP"/>
    <property type="match status" value="1"/>
</dbReference>
<dbReference type="RefSeq" id="WP_085227272.1">
    <property type="nucleotide sequence ID" value="NZ_BSQD01000005.1"/>
</dbReference>
<evidence type="ECO:0000313" key="4">
    <source>
        <dbReference type="Proteomes" id="UP000192911"/>
    </source>
</evidence>
<name>A0A1X7E2L1_TRICW</name>
<proteinExistence type="predicted"/>
<sequence length="403" mass="42320">MAPLTPSCTAPLVAVAGLSARMLARSAAQAGLRVAALDAFGDRDTRAASSIWFDVAGPGLSIDRARVADALRRLARLPRMIGWIAGSGTEPFVDELAEARGLPPLIGNRAPAAAVRDPHRFFALLDALGIAHPAVSFARPPGPGWLFKRADGCGGTHIVRAGEARDGDIGRGYFQREAQGRACSALFLAARGKARVIGFAEQSSTAAGTLPYLYTGAIGPVALPAACAARVCDAIARICRETALVGLNSFDFLLNDDGDISVLEINARPSATMALYEAAWPQRWPLGLLAWHLDACRHGRLPGETGIDEGPPSTCVGQQVVFAPSALVCTQALSDACLADPACRDVPMPGTRIGAHEPLCTIVASARTPAAVRQALEHQRAAVLQRTETLYEPPNHAFVAYSA</sequence>
<dbReference type="AlphaFoldDB" id="A0A1X7E2L1"/>
<dbReference type="GO" id="GO:0046872">
    <property type="term" value="F:metal ion binding"/>
    <property type="evidence" value="ECO:0007669"/>
    <property type="project" value="InterPro"/>
</dbReference>
<dbReference type="STRING" id="28094.SAMN06295900_104390"/>